<feature type="transmembrane region" description="Helical" evidence="5">
    <location>
        <begin position="80"/>
        <end position="97"/>
    </location>
</feature>
<keyword evidence="8" id="KW-1185">Reference proteome</keyword>
<feature type="transmembrane region" description="Helical" evidence="5">
    <location>
        <begin position="140"/>
        <end position="162"/>
    </location>
</feature>
<evidence type="ECO:0000313" key="7">
    <source>
        <dbReference type="EMBL" id="ORY82535.1"/>
    </source>
</evidence>
<dbReference type="AlphaFoldDB" id="A0A1Y2FI87"/>
<feature type="transmembrane region" description="Helical" evidence="5">
    <location>
        <begin position="182"/>
        <end position="202"/>
    </location>
</feature>
<protein>
    <recommendedName>
        <fullName evidence="5">GDP-mannose transporter</fullName>
        <shortName evidence="5">GMT</shortName>
    </recommendedName>
</protein>
<dbReference type="GO" id="GO:0030659">
    <property type="term" value="C:cytoplasmic vesicle membrane"/>
    <property type="evidence" value="ECO:0007669"/>
    <property type="project" value="UniProtKB-SubCell"/>
</dbReference>
<dbReference type="SUPFAM" id="SSF103481">
    <property type="entry name" value="Multidrug resistance efflux transporter EmrE"/>
    <property type="match status" value="1"/>
</dbReference>
<keyword evidence="5" id="KW-0968">Cytoplasmic vesicle</keyword>
<evidence type="ECO:0000259" key="6">
    <source>
        <dbReference type="Pfam" id="PF00892"/>
    </source>
</evidence>
<evidence type="ECO:0000256" key="1">
    <source>
        <dbReference type="ARBA" id="ARBA00004141"/>
    </source>
</evidence>
<keyword evidence="5" id="KW-0256">Endoplasmic reticulum</keyword>
<dbReference type="RefSeq" id="XP_040725406.1">
    <property type="nucleotide sequence ID" value="XM_040871193.1"/>
</dbReference>
<reference evidence="7 8" key="1">
    <citation type="submission" date="2016-07" db="EMBL/GenBank/DDBJ databases">
        <title>Pervasive Adenine N6-methylation of Active Genes in Fungi.</title>
        <authorList>
            <consortium name="DOE Joint Genome Institute"/>
            <person name="Mondo S.J."/>
            <person name="Dannebaum R.O."/>
            <person name="Kuo R.C."/>
            <person name="Labutti K."/>
            <person name="Haridas S."/>
            <person name="Kuo A."/>
            <person name="Salamov A."/>
            <person name="Ahrendt S.R."/>
            <person name="Lipzen A."/>
            <person name="Sullivan W."/>
            <person name="Andreopoulos W.B."/>
            <person name="Clum A."/>
            <person name="Lindquist E."/>
            <person name="Daum C."/>
            <person name="Ramamoorthy G.K."/>
            <person name="Gryganskyi A."/>
            <person name="Culley D."/>
            <person name="Magnuson J.K."/>
            <person name="James T.Y."/>
            <person name="O'Malley M.A."/>
            <person name="Stajich J.E."/>
            <person name="Spatafora J.W."/>
            <person name="Visel A."/>
            <person name="Grigoriev I.V."/>
        </authorList>
    </citation>
    <scope>NUCLEOTIDE SEQUENCE [LARGE SCALE GENOMIC DNA]</scope>
    <source>
        <strain evidence="7 8">12-1054</strain>
    </source>
</reference>
<evidence type="ECO:0000256" key="5">
    <source>
        <dbReference type="RuleBase" id="RU367097"/>
    </source>
</evidence>
<dbReference type="PANTHER" id="PTHR11132">
    <property type="entry name" value="SOLUTE CARRIER FAMILY 35"/>
    <property type="match status" value="1"/>
</dbReference>
<dbReference type="InterPro" id="IPR000620">
    <property type="entry name" value="EamA_dom"/>
</dbReference>
<keyword evidence="4 5" id="KW-0472">Membrane</keyword>
<keyword evidence="5" id="KW-0762">Sugar transport</keyword>
<comment type="caution">
    <text evidence="7">The sequence shown here is derived from an EMBL/GenBank/DDBJ whole genome shotgun (WGS) entry which is preliminary data.</text>
</comment>
<keyword evidence="5" id="KW-0333">Golgi apparatus</keyword>
<dbReference type="OMA" id="HISTFRN"/>
<proteinExistence type="inferred from homology"/>
<dbReference type="STRING" id="56484.A0A1Y2FI87"/>
<dbReference type="Proteomes" id="UP000193685">
    <property type="component" value="Unassembled WGS sequence"/>
</dbReference>
<sequence>MLMILGGHYMGYFQLRTLNHHISTFRNLRWLILSKLLSAISRSYCVEAVDGTVFNLVRGLVLPFAVGLSALFLTPPTRTSLLPIAVICLGFYFGTVSEHTEIQDIGGHYGLAVGVLSSFFAALDLTVTKSTLDDYSLYDLLYVTNMAAVAATLPMILLGTEYTDHLVISAMTNGETAGLRSFMLKASVCGILTFFAAILALVQLKLTSPTTHQITTGARGVLQSILSVMILGERLERPQMVSILVITGGTIGYAYQKEREHSRSQRTYQHLREKTSDKV</sequence>
<evidence type="ECO:0000256" key="3">
    <source>
        <dbReference type="ARBA" id="ARBA00022989"/>
    </source>
</evidence>
<organism evidence="7 8">
    <name type="scientific">Protomyces lactucae-debilis</name>
    <dbReference type="NCBI Taxonomy" id="2754530"/>
    <lineage>
        <taxon>Eukaryota</taxon>
        <taxon>Fungi</taxon>
        <taxon>Dikarya</taxon>
        <taxon>Ascomycota</taxon>
        <taxon>Taphrinomycotina</taxon>
        <taxon>Taphrinomycetes</taxon>
        <taxon>Taphrinales</taxon>
        <taxon>Protomycetaceae</taxon>
        <taxon>Protomyces</taxon>
    </lineage>
</organism>
<dbReference type="GeneID" id="63787792"/>
<dbReference type="Gene3D" id="1.10.3730.20">
    <property type="match status" value="1"/>
</dbReference>
<name>A0A1Y2FI87_PROLT</name>
<keyword evidence="5" id="KW-0813">Transport</keyword>
<dbReference type="GO" id="GO:0005789">
    <property type="term" value="C:endoplasmic reticulum membrane"/>
    <property type="evidence" value="ECO:0007669"/>
    <property type="project" value="UniProtKB-SubCell"/>
</dbReference>
<dbReference type="InterPro" id="IPR037185">
    <property type="entry name" value="EmrE-like"/>
</dbReference>
<evidence type="ECO:0000256" key="4">
    <source>
        <dbReference type="ARBA" id="ARBA00023136"/>
    </source>
</evidence>
<dbReference type="GO" id="GO:0000139">
    <property type="term" value="C:Golgi membrane"/>
    <property type="evidence" value="ECO:0007669"/>
    <property type="project" value="UniProtKB-SubCell"/>
</dbReference>
<evidence type="ECO:0000313" key="8">
    <source>
        <dbReference type="Proteomes" id="UP000193685"/>
    </source>
</evidence>
<keyword evidence="2 5" id="KW-0812">Transmembrane</keyword>
<gene>
    <name evidence="7" type="ORF">BCR37DRAFT_392748</name>
</gene>
<feature type="transmembrane region" description="Helical" evidence="5">
    <location>
        <begin position="109"/>
        <end position="128"/>
    </location>
</feature>
<dbReference type="Pfam" id="PF00892">
    <property type="entry name" value="EamA"/>
    <property type="match status" value="1"/>
</dbReference>
<dbReference type="InterPro" id="IPR050186">
    <property type="entry name" value="TPT_transporter"/>
</dbReference>
<feature type="domain" description="EamA" evidence="6">
    <location>
        <begin position="109"/>
        <end position="252"/>
    </location>
</feature>
<comment type="subcellular location">
    <subcellularLocation>
        <location evidence="5">Golgi apparatus membrane</location>
        <topology evidence="5">Multi-pass membrane protein</topology>
    </subcellularLocation>
    <subcellularLocation>
        <location evidence="5">Cytoplasmic vesicle membrane</location>
        <topology evidence="5">Multi-pass membrane protein</topology>
    </subcellularLocation>
    <subcellularLocation>
        <location evidence="5">Endoplasmic reticulum membrane</location>
        <topology evidence="5">Multi-pass membrane protein</topology>
    </subcellularLocation>
    <subcellularLocation>
        <location evidence="1">Membrane</location>
        <topology evidence="1">Multi-pass membrane protein</topology>
    </subcellularLocation>
</comment>
<keyword evidence="3 5" id="KW-1133">Transmembrane helix</keyword>
<evidence type="ECO:0000256" key="2">
    <source>
        <dbReference type="ARBA" id="ARBA00022692"/>
    </source>
</evidence>
<accession>A0A1Y2FI87</accession>
<feature type="transmembrane region" description="Helical" evidence="5">
    <location>
        <begin position="55"/>
        <end position="73"/>
    </location>
</feature>
<comment type="subunit">
    <text evidence="5">Homooligomer.</text>
</comment>
<dbReference type="EMBL" id="MCFI01000009">
    <property type="protein sequence ID" value="ORY82535.1"/>
    <property type="molecule type" value="Genomic_DNA"/>
</dbReference>
<dbReference type="OrthoDB" id="5547497at2759"/>
<comment type="similarity">
    <text evidence="5">Belongs to the TPT transporter family. SLC35D subfamily.</text>
</comment>
<comment type="function">
    <text evidence="5">Involved in the import of GDP-mannose from the cytoplasm into the Golgi lumen.</text>
</comment>
<feature type="transmembrane region" description="Helical" evidence="5">
    <location>
        <begin position="238"/>
        <end position="256"/>
    </location>
</feature>